<dbReference type="EnsemblMetazoa" id="AALB001300-RA">
    <property type="protein sequence ID" value="AALB001300-PA"/>
    <property type="gene ID" value="AALB001300"/>
</dbReference>
<evidence type="ECO:0000256" key="1">
    <source>
        <dbReference type="SAM" id="MobiDB-lite"/>
    </source>
</evidence>
<dbReference type="KEGG" id="aali:118458073"/>
<evidence type="ECO:0000313" key="4">
    <source>
        <dbReference type="Proteomes" id="UP000069272"/>
    </source>
</evidence>
<dbReference type="InterPro" id="IPR002999">
    <property type="entry name" value="Tudor"/>
</dbReference>
<feature type="compositionally biased region" description="Low complexity" evidence="1">
    <location>
        <begin position="511"/>
        <end position="523"/>
    </location>
</feature>
<dbReference type="GO" id="GO:0005737">
    <property type="term" value="C:cytoplasm"/>
    <property type="evidence" value="ECO:0007669"/>
    <property type="project" value="UniProtKB-ARBA"/>
</dbReference>
<feature type="region of interest" description="Disordered" evidence="1">
    <location>
        <begin position="594"/>
        <end position="696"/>
    </location>
</feature>
<dbReference type="VEuPathDB" id="VectorBase:AALB001300"/>
<feature type="compositionally biased region" description="Polar residues" evidence="1">
    <location>
        <begin position="46"/>
        <end position="58"/>
    </location>
</feature>
<feature type="region of interest" description="Disordered" evidence="1">
    <location>
        <begin position="510"/>
        <end position="534"/>
    </location>
</feature>
<feature type="compositionally biased region" description="Polar residues" evidence="1">
    <location>
        <begin position="607"/>
        <end position="625"/>
    </location>
</feature>
<dbReference type="Gene3D" id="2.30.30.140">
    <property type="match status" value="7"/>
</dbReference>
<feature type="compositionally biased region" description="Polar residues" evidence="1">
    <location>
        <begin position="524"/>
        <end position="534"/>
    </location>
</feature>
<dbReference type="VEuPathDB" id="VectorBase:AALB20_036946"/>
<organism evidence="3 4">
    <name type="scientific">Anopheles albimanus</name>
    <name type="common">New world malaria mosquito</name>
    <dbReference type="NCBI Taxonomy" id="7167"/>
    <lineage>
        <taxon>Eukaryota</taxon>
        <taxon>Metazoa</taxon>
        <taxon>Ecdysozoa</taxon>
        <taxon>Arthropoda</taxon>
        <taxon>Hexapoda</taxon>
        <taxon>Insecta</taxon>
        <taxon>Pterygota</taxon>
        <taxon>Neoptera</taxon>
        <taxon>Endopterygota</taxon>
        <taxon>Diptera</taxon>
        <taxon>Nematocera</taxon>
        <taxon>Culicoidea</taxon>
        <taxon>Culicidae</taxon>
        <taxon>Anophelinae</taxon>
        <taxon>Anopheles</taxon>
    </lineage>
</organism>
<feature type="domain" description="Tudor" evidence="2">
    <location>
        <begin position="166"/>
        <end position="225"/>
    </location>
</feature>
<dbReference type="CTD" id="37417"/>
<proteinExistence type="predicted"/>
<name>A0A182F4B0_ANOAL</name>
<dbReference type="InterPro" id="IPR035437">
    <property type="entry name" value="SNase_OB-fold_sf"/>
</dbReference>
<keyword evidence="4" id="KW-1185">Reference proteome</keyword>
<feature type="domain" description="Tudor" evidence="2">
    <location>
        <begin position="1491"/>
        <end position="1550"/>
    </location>
</feature>
<feature type="domain" description="Tudor" evidence="2">
    <location>
        <begin position="1302"/>
        <end position="1359"/>
    </location>
</feature>
<dbReference type="InterPro" id="IPR050621">
    <property type="entry name" value="Tudor_domain_containing"/>
</dbReference>
<reference evidence="3 4" key="1">
    <citation type="journal article" date="2017" name="G3 (Bethesda)">
        <title>The Physical Genome Mapping of Anopheles albimanus Corrected Scaffold Misassemblies and Identified Interarm Rearrangements in Genus Anopheles.</title>
        <authorList>
            <person name="Artemov G.N."/>
            <person name="Peery A.N."/>
            <person name="Jiang X."/>
            <person name="Tu Z."/>
            <person name="Stegniy V.N."/>
            <person name="Sharakhova M.V."/>
            <person name="Sharakhov I.V."/>
        </authorList>
    </citation>
    <scope>NUCLEOTIDE SEQUENCE [LARGE SCALE GENOMIC DNA]</scope>
    <source>
        <strain evidence="3 4">ALBI9_A</strain>
    </source>
</reference>
<dbReference type="PANTHER" id="PTHR22948">
    <property type="entry name" value="TUDOR DOMAIN CONTAINING PROTEIN"/>
    <property type="match status" value="1"/>
</dbReference>
<protein>
    <recommendedName>
        <fullName evidence="2">Tudor domain-containing protein</fullName>
    </recommendedName>
</protein>
<accession>A0A182F4B0</accession>
<dbReference type="Gene3D" id="2.40.50.90">
    <property type="match status" value="4"/>
</dbReference>
<feature type="compositionally biased region" description="Polar residues" evidence="1">
    <location>
        <begin position="84"/>
        <end position="101"/>
    </location>
</feature>
<dbReference type="RefSeq" id="XP_035776120.1">
    <property type="nucleotide sequence ID" value="XM_035920227.1"/>
</dbReference>
<feature type="domain" description="Tudor" evidence="2">
    <location>
        <begin position="362"/>
        <end position="418"/>
    </location>
</feature>
<feature type="domain" description="Tudor" evidence="2">
    <location>
        <begin position="1696"/>
        <end position="1758"/>
    </location>
</feature>
<dbReference type="GeneID" id="118458073"/>
<dbReference type="SUPFAM" id="SSF63748">
    <property type="entry name" value="Tudor/PWWP/MBT"/>
    <property type="match status" value="7"/>
</dbReference>
<dbReference type="CDD" id="cd20379">
    <property type="entry name" value="Tudor_dTUD-like"/>
    <property type="match status" value="1"/>
</dbReference>
<dbReference type="Proteomes" id="UP000069272">
    <property type="component" value="Chromosome 2L"/>
</dbReference>
<feature type="domain" description="Tudor" evidence="2">
    <location>
        <begin position="811"/>
        <end position="871"/>
    </location>
</feature>
<dbReference type="PROSITE" id="PS50304">
    <property type="entry name" value="TUDOR"/>
    <property type="match status" value="7"/>
</dbReference>
<sequence>MNVNRYQAAKNLQPARSLRTPNLNPNRNGLGDYGYAPHLAEPYRPQQPTSRAGSTYTDGNLAGSAHPPRSSSQSRKHDVLRTPVTGNGNSRGPGSLAGRSTPTLVATGSLTFNASTFSVGAHYEVTVSYIQNGPKQFMVQQRSADVALKQMMSALARVPLRNITRKLQLGMPCLGRYTPNLTIYRALITAIGRDGLCTVSYVDYGHSETVHPANLYEIPPEFLRYEIFSTRFALAGIRKLEDINSDVAGLFSRLVAGKPLTLRVMPPDGAAFVSYCELYDNGENIFNRLVALCQSNLYRFPAPGSLVRGASYSVVIRYIESCAQFYVHMLDNVHSFDKMMDDLATYCRNDGGNGSSSLIPSAVNIGDAVIVELGIDDVYRAVVEEISPELKVRLVDYGNSLKVDRRMLRRLSPAFTHQRPEAYECCLEGFERSIEECSPQEETINLSTKQLEMLSEAADSERKPFKLIVCDIREGLTIVNLFDESQTPVANISKTLLKLRNPIKFSKELQSNHQKYSKQQQQQPASVPNSFNTKLSNSGESAKVFSSSGVSSLAIASDYIDLTDEEWIGPGPGNQSSGYEQQVPLAQLANTIASNELLQRKNRGRDGNQSSNSRESLSCANNGKEQPSDAVKRISASEYTPYSQTDKRNDIPRFNKERIQTPHYYEHDARGGEKPDSEIQSKHKEKFQPEDSFGSLFDPAQIHASTEFGTNHHHQNIVPPEIIESNKAGSDDYLPYNSTLPEQIVPFNTKLEVVLSWWYSPEQFYVRLRIDEERHLDLMKQLQKHYRNKNNQQQLHQKLIQNHQLDPGTSKLPTGSLVVVRHPKHNAYYRGRVLKYNESNQRYKVEVVDGGNKLIVAPNDLWMVDRRFGRLPPLAISCALPEVRLQCEVKELQNRIDNYLSNDQLVEAVFLELREGKYLCKLQSQGNDLKMQLISDGLLLQMFVDVDLYRLKGQTLKVQLIELKSLANFRVKILGHDAIFNCLQDGCDVQADVSNIVAELQSKYKDKYCMAQVVDVTNEEKLVLSLLVPSLTSQALPTITQMPILLSKFNVYVTHVESSNCLHVQNVLWNDPVTKLIDDLYEYYECQQPSIPLVELAMGEVCASRSQHDGNWYRAKIVSLQDIEQIEVLLVDYGSREIVKHSDLKWLAPQFLEYSAFAHRVYLPMATIAGMDEDRIKQEITQLTEGFELTLKVMEFRNDIWIVDITSNDYSIVTVLKDKQLVADLEHESIFNQRQVATPVPGAVVRPSVEDHEGNSQRNRARICHVDNPCQLFIQLESDMRDLNQLQETLQIISSSLPPLRDFSADRYCIAQYSVDDLWYRALIIDSHDDLIIQFVDYGHTDIVTSNKKSSLRDINDDLMRWKVYAKQCALLVQPMSLESMAETGRKKNTSWKEVATTILRSFEEVEVQFLAEAQGVHYISARSGEKDIAEMLVEKKLAVRMYYVPSGQLCFTSHIDSISEFYLQLERDIYPLDTMSNYLSNVSKFPDVDQPQIGMICIAEYDEDELWYRAKLLSIPRPGEYEVFFLDYGNKSTVRKLKSLDPTIAELARLCTKCSLRLPDNVRRWSHEAEKKFMELAAMGQTVFTVQLYSPGPYAATVELFLEGRNIVEQLVTLCEKGSLNGVSGTDSMNSSFYLLCEENRFDDSYQLDDQALVSHVISPAEFYIQITNCFDALRNMEELLAAKASHCEVVTCEEIHNGLFCLAQLATSGKYCRGLVLSEVNGGHSKYHQVLLVDYGNRATASELRRMPEGIEEMSRLAKKCCLEHYLPTDEEALGSKRWARIRNRFIELTDSGKEVFSFQIVRNDCDPMIIRLFNSSGVNVEDLIKGESTEMDSVVNVSSEDTSLKRHKPKQAFFRTNSDLDFSEL</sequence>
<dbReference type="RefSeq" id="XP_035776121.1">
    <property type="nucleotide sequence ID" value="XM_035920228.1"/>
</dbReference>
<dbReference type="Pfam" id="PF00567">
    <property type="entry name" value="TUDOR"/>
    <property type="match status" value="7"/>
</dbReference>
<evidence type="ECO:0000313" key="3">
    <source>
        <dbReference type="EnsemblMetazoa" id="AALB001300-PA"/>
    </source>
</evidence>
<dbReference type="OrthoDB" id="9989103at2759"/>
<feature type="region of interest" description="Disordered" evidence="1">
    <location>
        <begin position="1"/>
        <end position="101"/>
    </location>
</feature>
<feature type="compositionally biased region" description="Basic and acidic residues" evidence="1">
    <location>
        <begin position="645"/>
        <end position="689"/>
    </location>
</feature>
<dbReference type="STRING" id="7167.A0A182F4B0"/>
<dbReference type="PANTHER" id="PTHR22948:SF72">
    <property type="entry name" value="TUDOR DOMAIN-CONTAINING PROTEIN"/>
    <property type="match status" value="1"/>
</dbReference>
<evidence type="ECO:0000259" key="2">
    <source>
        <dbReference type="PROSITE" id="PS50304"/>
    </source>
</evidence>
<feature type="domain" description="Tudor" evidence="2">
    <location>
        <begin position="1095"/>
        <end position="1154"/>
    </location>
</feature>
<reference evidence="3" key="2">
    <citation type="submission" date="2022-08" db="UniProtKB">
        <authorList>
            <consortium name="EnsemblMetazoa"/>
        </authorList>
    </citation>
    <scope>IDENTIFICATION</scope>
    <source>
        <strain evidence="3">STECLA/ALBI9_A</strain>
    </source>
</reference>
<dbReference type="SMART" id="SM00333">
    <property type="entry name" value="TUDOR"/>
    <property type="match status" value="7"/>
</dbReference>
<dbReference type="RefSeq" id="XP_035776119.1">
    <property type="nucleotide sequence ID" value="XM_035920226.1"/>
</dbReference>